<keyword evidence="2" id="KW-0812">Transmembrane</keyword>
<sequence length="137" mass="16142">MKIIKEGVKVLFFVLCIFLLWLHNYLAFGCFLLVPYACGNKVTFSIVTVIYASTITFDKFGKKHEIGMLQNYLNKEVVRKEKDIRIQREYYDFSNCEFPEEYLQYDIDAPNQEIKDDKNETSNPIGDKFVDDEKNVK</sequence>
<gene>
    <name evidence="3" type="ORF">H312_01325</name>
</gene>
<feature type="transmembrane region" description="Helical" evidence="2">
    <location>
        <begin position="42"/>
        <end position="60"/>
    </location>
</feature>
<dbReference type="EMBL" id="KK365146">
    <property type="protein sequence ID" value="KCZ81247.1"/>
    <property type="molecule type" value="Genomic_DNA"/>
</dbReference>
<evidence type="ECO:0000313" key="3">
    <source>
        <dbReference type="EMBL" id="KCZ81247.1"/>
    </source>
</evidence>
<feature type="region of interest" description="Disordered" evidence="1">
    <location>
        <begin position="113"/>
        <end position="137"/>
    </location>
</feature>
<reference evidence="3 4" key="2">
    <citation type="submission" date="2014-03" db="EMBL/GenBank/DDBJ databases">
        <title>The Genome Sequence of Anncaliia algerae insect isolate PRA339.</title>
        <authorList>
            <consortium name="The Broad Institute Genome Sequencing Platform"/>
            <consortium name="The Broad Institute Genome Sequencing Center for Infectious Disease"/>
            <person name="Cuomo C."/>
            <person name="Becnel J."/>
            <person name="Sanscrainte N."/>
            <person name="Walker B."/>
            <person name="Young S.K."/>
            <person name="Zeng Q."/>
            <person name="Gargeya S."/>
            <person name="Fitzgerald M."/>
            <person name="Haas B."/>
            <person name="Abouelleil A."/>
            <person name="Alvarado L."/>
            <person name="Arachchi H.M."/>
            <person name="Berlin A.M."/>
            <person name="Chapman S.B."/>
            <person name="Dewar J."/>
            <person name="Goldberg J."/>
            <person name="Griggs A."/>
            <person name="Gujja S."/>
            <person name="Hansen M."/>
            <person name="Howarth C."/>
            <person name="Imamovic A."/>
            <person name="Larimer J."/>
            <person name="McCowan C."/>
            <person name="Murphy C."/>
            <person name="Neiman D."/>
            <person name="Pearson M."/>
            <person name="Priest M."/>
            <person name="Roberts A."/>
            <person name="Saif S."/>
            <person name="Shea T."/>
            <person name="Sisk P."/>
            <person name="Sykes S."/>
            <person name="Wortman J."/>
            <person name="Nusbaum C."/>
            <person name="Birren B."/>
        </authorList>
    </citation>
    <scope>NUCLEOTIDE SEQUENCE [LARGE SCALE GENOMIC DNA]</scope>
    <source>
        <strain evidence="3 4">PRA339</strain>
    </source>
</reference>
<proteinExistence type="predicted"/>
<dbReference type="OrthoDB" id="10382637at2759"/>
<feature type="transmembrane region" description="Helical" evidence="2">
    <location>
        <begin position="12"/>
        <end position="36"/>
    </location>
</feature>
<evidence type="ECO:0000256" key="1">
    <source>
        <dbReference type="SAM" id="MobiDB-lite"/>
    </source>
</evidence>
<dbReference type="AlphaFoldDB" id="A0A059F2A6"/>
<dbReference type="VEuPathDB" id="MicrosporidiaDB:H312_01325"/>
<reference evidence="4" key="1">
    <citation type="submission" date="2013-02" db="EMBL/GenBank/DDBJ databases">
        <authorList>
            <consortium name="The Broad Institute Genome Sequencing Platform"/>
            <person name="Cuomo C."/>
            <person name="Becnel J."/>
            <person name="Sanscrainte N."/>
            <person name="Walker B."/>
            <person name="Young S.K."/>
            <person name="Zeng Q."/>
            <person name="Gargeya S."/>
            <person name="Fitzgerald M."/>
            <person name="Haas B."/>
            <person name="Abouelleil A."/>
            <person name="Alvarado L."/>
            <person name="Arachchi H.M."/>
            <person name="Berlin A.M."/>
            <person name="Chapman S.B."/>
            <person name="Dewar J."/>
            <person name="Goldberg J."/>
            <person name="Griggs A."/>
            <person name="Gujja S."/>
            <person name="Hansen M."/>
            <person name="Howarth C."/>
            <person name="Imamovic A."/>
            <person name="Larimer J."/>
            <person name="McCowan C."/>
            <person name="Murphy C."/>
            <person name="Neiman D."/>
            <person name="Pearson M."/>
            <person name="Priest M."/>
            <person name="Roberts A."/>
            <person name="Saif S."/>
            <person name="Shea T."/>
            <person name="Sisk P."/>
            <person name="Sykes S."/>
            <person name="Wortman J."/>
            <person name="Nusbaum C."/>
            <person name="Birren B."/>
        </authorList>
    </citation>
    <scope>NUCLEOTIDE SEQUENCE [LARGE SCALE GENOMIC DNA]</scope>
    <source>
        <strain evidence="4">PRA339</strain>
    </source>
</reference>
<evidence type="ECO:0000256" key="2">
    <source>
        <dbReference type="SAM" id="Phobius"/>
    </source>
</evidence>
<protein>
    <submittedName>
        <fullName evidence="3">Uncharacterized protein</fullName>
    </submittedName>
</protein>
<dbReference type="Proteomes" id="UP000030655">
    <property type="component" value="Unassembled WGS sequence"/>
</dbReference>
<dbReference type="HOGENOM" id="CLU_1864637_0_0_1"/>
<keyword evidence="2" id="KW-1133">Transmembrane helix</keyword>
<organism evidence="3 4">
    <name type="scientific">Anncaliia algerae PRA339</name>
    <dbReference type="NCBI Taxonomy" id="1288291"/>
    <lineage>
        <taxon>Eukaryota</taxon>
        <taxon>Fungi</taxon>
        <taxon>Fungi incertae sedis</taxon>
        <taxon>Microsporidia</taxon>
        <taxon>Tubulinosematoidea</taxon>
        <taxon>Tubulinosematidae</taxon>
        <taxon>Anncaliia</taxon>
    </lineage>
</organism>
<keyword evidence="4" id="KW-1185">Reference proteome</keyword>
<evidence type="ECO:0000313" key="4">
    <source>
        <dbReference type="Proteomes" id="UP000030655"/>
    </source>
</evidence>
<accession>A0A059F2A6</accession>
<dbReference type="PROSITE" id="PS51257">
    <property type="entry name" value="PROKAR_LIPOPROTEIN"/>
    <property type="match status" value="1"/>
</dbReference>
<name>A0A059F2A6_9MICR</name>
<feature type="compositionally biased region" description="Basic and acidic residues" evidence="1">
    <location>
        <begin position="128"/>
        <end position="137"/>
    </location>
</feature>
<keyword evidence="2" id="KW-0472">Membrane</keyword>